<evidence type="ECO:0000256" key="1">
    <source>
        <dbReference type="SAM" id="Phobius"/>
    </source>
</evidence>
<feature type="domain" description="Aminotransferase class V" evidence="2">
    <location>
        <begin position="83"/>
        <end position="505"/>
    </location>
</feature>
<dbReference type="InterPro" id="IPR015424">
    <property type="entry name" value="PyrdxlP-dep_Trfase"/>
</dbReference>
<dbReference type="SUPFAM" id="SSF53383">
    <property type="entry name" value="PLP-dependent transferases"/>
    <property type="match status" value="1"/>
</dbReference>
<proteinExistence type="predicted"/>
<dbReference type="Pfam" id="PF00266">
    <property type="entry name" value="Aminotran_5"/>
    <property type="match status" value="1"/>
</dbReference>
<evidence type="ECO:0000313" key="3">
    <source>
        <dbReference type="EMBL" id="KAK8841163.1"/>
    </source>
</evidence>
<dbReference type="InterPro" id="IPR000192">
    <property type="entry name" value="Aminotrans_V_dom"/>
</dbReference>
<dbReference type="EMBL" id="JAPFFF010000042">
    <property type="protein sequence ID" value="KAK8841163.1"/>
    <property type="molecule type" value="Genomic_DNA"/>
</dbReference>
<reference evidence="3 4" key="1">
    <citation type="submission" date="2024-04" db="EMBL/GenBank/DDBJ databases">
        <title>Tritrichomonas musculus Genome.</title>
        <authorList>
            <person name="Alves-Ferreira E."/>
            <person name="Grigg M."/>
            <person name="Lorenzi H."/>
            <person name="Galac M."/>
        </authorList>
    </citation>
    <scope>NUCLEOTIDE SEQUENCE [LARGE SCALE GENOMIC DNA]</scope>
    <source>
        <strain evidence="3 4">EAF2021</strain>
    </source>
</reference>
<protein>
    <recommendedName>
        <fullName evidence="2">Aminotransferase class V domain-containing protein</fullName>
    </recommendedName>
</protein>
<keyword evidence="1" id="KW-0812">Transmembrane</keyword>
<dbReference type="Proteomes" id="UP001470230">
    <property type="component" value="Unassembled WGS sequence"/>
</dbReference>
<gene>
    <name evidence="3" type="ORF">M9Y10_027363</name>
</gene>
<dbReference type="PANTHER" id="PTHR14237">
    <property type="entry name" value="MOLYBDOPTERIN COFACTOR SULFURASE MOSC"/>
    <property type="match status" value="1"/>
</dbReference>
<comment type="caution">
    <text evidence="3">The sequence shown here is derived from an EMBL/GenBank/DDBJ whole genome shotgun (WGS) entry which is preliminary data.</text>
</comment>
<sequence length="516" mass="58586">MEESKCVVLFPYLLALTGLLSSIFFYNFPHYTTASSLDSISKSPKKVNHPNREFWSDYEEWYGYNGLLDEIRDNDMDHLNGSIYLDYTGSALYRTSQINDIFELYRHNLFANPHSLSPASSYTTELVEGARDLVLNFLGTTSSKYTVIFTASATASLRLLAESFPWTEDSLYLYTRDNHNSVLGIRSWASHWGAKFKTVDENDLQASGRKIQGSRADVVNHLFAFPAEENFAGKKYPLEWIRKFQETDFGDRFTQKKGKWYVLLDAAAFLATNKLNLDKYPADFVVMSFYKIFGFPNLGALVVKNDLVPNLRKMGFSGGTVVMATCGKDFALLQPRGCSRFEDGTIPFLSIIALHEGLKKLNEIGIENISRHTWCVARELFLRLNMIRHSNGRPVVRIYGSHTRNDYRLQGPIVTVNFLNNKGGYIGYNEVMLNAAKEKINIRVGCFCNPGACTRANNLNDDQVEEYYNNKTSCHDSIDIINGIPLGAVRISLGAYTTLEDIEQFTHFVETYFVDK</sequence>
<dbReference type="PANTHER" id="PTHR14237:SF80">
    <property type="entry name" value="MOLYBDENUM COFACTOR SULFURASE"/>
    <property type="match status" value="1"/>
</dbReference>
<accession>A0ABR2H4N7</accession>
<keyword evidence="1" id="KW-0472">Membrane</keyword>
<evidence type="ECO:0000313" key="4">
    <source>
        <dbReference type="Proteomes" id="UP001470230"/>
    </source>
</evidence>
<evidence type="ECO:0000259" key="2">
    <source>
        <dbReference type="Pfam" id="PF00266"/>
    </source>
</evidence>
<keyword evidence="1" id="KW-1133">Transmembrane helix</keyword>
<keyword evidence="4" id="KW-1185">Reference proteome</keyword>
<organism evidence="3 4">
    <name type="scientific">Tritrichomonas musculus</name>
    <dbReference type="NCBI Taxonomy" id="1915356"/>
    <lineage>
        <taxon>Eukaryota</taxon>
        <taxon>Metamonada</taxon>
        <taxon>Parabasalia</taxon>
        <taxon>Tritrichomonadida</taxon>
        <taxon>Tritrichomonadidae</taxon>
        <taxon>Tritrichomonas</taxon>
    </lineage>
</organism>
<dbReference type="InterPro" id="IPR015421">
    <property type="entry name" value="PyrdxlP-dep_Trfase_major"/>
</dbReference>
<dbReference type="Gene3D" id="3.40.640.10">
    <property type="entry name" value="Type I PLP-dependent aspartate aminotransferase-like (Major domain)"/>
    <property type="match status" value="1"/>
</dbReference>
<feature type="transmembrane region" description="Helical" evidence="1">
    <location>
        <begin position="7"/>
        <end position="28"/>
    </location>
</feature>
<name>A0ABR2H4N7_9EUKA</name>